<gene>
    <name evidence="1" type="ORF">EZS28_023508</name>
</gene>
<evidence type="ECO:0000313" key="1">
    <source>
        <dbReference type="EMBL" id="KAA6380964.1"/>
    </source>
</evidence>
<dbReference type="AlphaFoldDB" id="A0A5J4VF19"/>
<organism evidence="1 2">
    <name type="scientific">Streblomastix strix</name>
    <dbReference type="NCBI Taxonomy" id="222440"/>
    <lineage>
        <taxon>Eukaryota</taxon>
        <taxon>Metamonada</taxon>
        <taxon>Preaxostyla</taxon>
        <taxon>Oxymonadida</taxon>
        <taxon>Streblomastigidae</taxon>
        <taxon>Streblomastix</taxon>
    </lineage>
</organism>
<name>A0A5J4VF19_9EUKA</name>
<proteinExistence type="predicted"/>
<dbReference type="EMBL" id="SNRW01007610">
    <property type="protein sequence ID" value="KAA6380964.1"/>
    <property type="molecule type" value="Genomic_DNA"/>
</dbReference>
<sequence length="87" mass="9842">MVEPNIPDKETQWIKEKDSGCEQVEQGKREITLQNAWTRGSTIPSKLNGLCNISQPQISISQHHMPFATKHSRIIFAEAIKSILSQI</sequence>
<evidence type="ECO:0000313" key="2">
    <source>
        <dbReference type="Proteomes" id="UP000324800"/>
    </source>
</evidence>
<comment type="caution">
    <text evidence="1">The sequence shown here is derived from an EMBL/GenBank/DDBJ whole genome shotgun (WGS) entry which is preliminary data.</text>
</comment>
<dbReference type="Proteomes" id="UP000324800">
    <property type="component" value="Unassembled WGS sequence"/>
</dbReference>
<accession>A0A5J4VF19</accession>
<reference evidence="1 2" key="1">
    <citation type="submission" date="2019-03" db="EMBL/GenBank/DDBJ databases">
        <title>Single cell metagenomics reveals metabolic interactions within the superorganism composed of flagellate Streblomastix strix and complex community of Bacteroidetes bacteria on its surface.</title>
        <authorList>
            <person name="Treitli S.C."/>
            <person name="Kolisko M."/>
            <person name="Husnik F."/>
            <person name="Keeling P."/>
            <person name="Hampl V."/>
        </authorList>
    </citation>
    <scope>NUCLEOTIDE SEQUENCE [LARGE SCALE GENOMIC DNA]</scope>
    <source>
        <strain evidence="1">ST1C</strain>
    </source>
</reference>
<protein>
    <submittedName>
        <fullName evidence="1">Uncharacterized protein</fullName>
    </submittedName>
</protein>